<sequence length="440" mass="46602">AATCQLAHKRHLRHLVPVVTCLFAAARPLPAPFVAQLAAKCDLSEHGTATVSPTSLPRRRLAVGRHRLRRWRKFLSAGTRLTYLAGKFGRIGTVTTVREMCPQSGPRLWSPSASSGHARCGRLNVRDRQPDSPPERRQPQGCTISSSLISMARRHLGHATGQARLARLCTRLLAHAANGAVCRAVCCNDYGPLVRDRRSCRRCRLRTAADARPSLPLRKHRRPAGSKSVLAASARACLAAGGKVNSRGNCHCPRGLGADPTVWRRGAGGSVDSGPATVDSSSGRDGATGSGSQGAGAIAGISDCDPAAAGRSRPSPSPCWPERNGRVKSRLGDLPCLPACRLLNGASIDQALSAAASSAASQMPCIRLPSNSTIISPQNPNSSGIQRPNDQAAPSFISSTYTDGRKQLTDRSACGRPQVRQPKRTNSGRPATDSCRSSRQ</sequence>
<feature type="region of interest" description="Disordered" evidence="1">
    <location>
        <begin position="371"/>
        <end position="440"/>
    </location>
</feature>
<dbReference type="AlphaFoldDB" id="A0A1I8F108"/>
<organism evidence="2 3">
    <name type="scientific">Macrostomum lignano</name>
    <dbReference type="NCBI Taxonomy" id="282301"/>
    <lineage>
        <taxon>Eukaryota</taxon>
        <taxon>Metazoa</taxon>
        <taxon>Spiralia</taxon>
        <taxon>Lophotrochozoa</taxon>
        <taxon>Platyhelminthes</taxon>
        <taxon>Rhabditophora</taxon>
        <taxon>Macrostomorpha</taxon>
        <taxon>Macrostomida</taxon>
        <taxon>Macrostomidae</taxon>
        <taxon>Macrostomum</taxon>
    </lineage>
</organism>
<evidence type="ECO:0000256" key="1">
    <source>
        <dbReference type="SAM" id="MobiDB-lite"/>
    </source>
</evidence>
<feature type="compositionally biased region" description="Polar residues" evidence="1">
    <location>
        <begin position="371"/>
        <end position="389"/>
    </location>
</feature>
<proteinExistence type="predicted"/>
<feature type="compositionally biased region" description="Polar residues" evidence="1">
    <location>
        <begin position="424"/>
        <end position="440"/>
    </location>
</feature>
<name>A0A1I8F108_9PLAT</name>
<evidence type="ECO:0000313" key="3">
    <source>
        <dbReference type="WBParaSite" id="maker-unitig_10182-snap-gene-0.2-mRNA-1"/>
    </source>
</evidence>
<feature type="region of interest" description="Disordered" evidence="1">
    <location>
        <begin position="263"/>
        <end position="324"/>
    </location>
</feature>
<evidence type="ECO:0000313" key="2">
    <source>
        <dbReference type="Proteomes" id="UP000095280"/>
    </source>
</evidence>
<feature type="region of interest" description="Disordered" evidence="1">
    <location>
        <begin position="105"/>
        <end position="141"/>
    </location>
</feature>
<protein>
    <submittedName>
        <fullName evidence="3">Protein kinase domain-containing protein</fullName>
    </submittedName>
</protein>
<dbReference type="WBParaSite" id="maker-unitig_10182-snap-gene-0.2-mRNA-1">
    <property type="protein sequence ID" value="maker-unitig_10182-snap-gene-0.2-mRNA-1"/>
    <property type="gene ID" value="maker-unitig_10182-snap-gene-0.2"/>
</dbReference>
<keyword evidence="2" id="KW-1185">Reference proteome</keyword>
<dbReference type="Proteomes" id="UP000095280">
    <property type="component" value="Unplaced"/>
</dbReference>
<feature type="compositionally biased region" description="Basic and acidic residues" evidence="1">
    <location>
        <begin position="124"/>
        <end position="138"/>
    </location>
</feature>
<reference evidence="3" key="1">
    <citation type="submission" date="2016-11" db="UniProtKB">
        <authorList>
            <consortium name="WormBaseParasite"/>
        </authorList>
    </citation>
    <scope>IDENTIFICATION</scope>
</reference>
<accession>A0A1I8F108</accession>